<comment type="function">
    <text evidence="5">Effector that suppresses plant defense responses during pathogen infection.</text>
</comment>
<dbReference type="Pfam" id="PF16810">
    <property type="entry name" value="RXLR"/>
    <property type="match status" value="1"/>
</dbReference>
<sequence length="115" mass="12955">MRFTHLALIATTALLMNPDVACAHQSTVASVETATQTNTIDAREKKFLRLNESPDADENEERGKTSKNIILKMDDWLNEGNTHGMVKRLIANMAKGTTLERKSKKMDDLAYQYLN</sequence>
<keyword evidence="7" id="KW-1185">Reference proteome</keyword>
<evidence type="ECO:0000256" key="2">
    <source>
        <dbReference type="ARBA" id="ARBA00010400"/>
    </source>
</evidence>
<evidence type="ECO:0000256" key="3">
    <source>
        <dbReference type="ARBA" id="ARBA00022525"/>
    </source>
</evidence>
<feature type="chain" id="PRO_5045006781" description="RxLR effector protein" evidence="5">
    <location>
        <begin position="24"/>
        <end position="115"/>
    </location>
</feature>
<comment type="similarity">
    <text evidence="2 5">Belongs to the RxLR effector family.</text>
</comment>
<feature type="non-terminal residue" evidence="6">
    <location>
        <position position="115"/>
    </location>
</feature>
<feature type="signal peptide" evidence="5">
    <location>
        <begin position="1"/>
        <end position="23"/>
    </location>
</feature>
<accession>A0A225V9B3</accession>
<evidence type="ECO:0000256" key="4">
    <source>
        <dbReference type="ARBA" id="ARBA00022729"/>
    </source>
</evidence>
<comment type="caution">
    <text evidence="6">The sequence shown here is derived from an EMBL/GenBank/DDBJ whole genome shotgun (WGS) entry which is preliminary data.</text>
</comment>
<dbReference type="AlphaFoldDB" id="A0A225V9B3"/>
<comment type="domain">
    <text evidence="5">The RxLR-dEER motif acts to carry the protein into the host cell cytoplasm through binding to cell surface phosphatidylinositol-3-phosphate.</text>
</comment>
<proteinExistence type="inferred from homology"/>
<keyword evidence="3 5" id="KW-0964">Secreted</keyword>
<evidence type="ECO:0000313" key="6">
    <source>
        <dbReference type="EMBL" id="OWZ01020.1"/>
    </source>
</evidence>
<comment type="subcellular location">
    <subcellularLocation>
        <location evidence="1 5">Secreted</location>
    </subcellularLocation>
</comment>
<gene>
    <name evidence="6" type="ORF">PHMEG_00027670</name>
</gene>
<reference evidence="7" key="1">
    <citation type="submission" date="2017-03" db="EMBL/GenBank/DDBJ databases">
        <title>Phytopthora megakarya and P. palmivora, two closely related causual agents of cacao black pod achieved similar genome size and gene model numbers by different mechanisms.</title>
        <authorList>
            <person name="Ali S."/>
            <person name="Shao J."/>
            <person name="Larry D.J."/>
            <person name="Kronmiller B."/>
            <person name="Shen D."/>
            <person name="Strem M.D."/>
            <person name="Melnick R.L."/>
            <person name="Guiltinan M.J."/>
            <person name="Tyler B.M."/>
            <person name="Meinhardt L.W."/>
            <person name="Bailey B.A."/>
        </authorList>
    </citation>
    <scope>NUCLEOTIDE SEQUENCE [LARGE SCALE GENOMIC DNA]</scope>
    <source>
        <strain evidence="7">zdho120</strain>
    </source>
</reference>
<dbReference type="Proteomes" id="UP000198211">
    <property type="component" value="Unassembled WGS sequence"/>
</dbReference>
<protein>
    <recommendedName>
        <fullName evidence="5">RxLR effector protein</fullName>
    </recommendedName>
</protein>
<evidence type="ECO:0000313" key="7">
    <source>
        <dbReference type="Proteomes" id="UP000198211"/>
    </source>
</evidence>
<evidence type="ECO:0000256" key="5">
    <source>
        <dbReference type="RuleBase" id="RU367124"/>
    </source>
</evidence>
<keyword evidence="4 5" id="KW-0732">Signal</keyword>
<organism evidence="6 7">
    <name type="scientific">Phytophthora megakarya</name>
    <dbReference type="NCBI Taxonomy" id="4795"/>
    <lineage>
        <taxon>Eukaryota</taxon>
        <taxon>Sar</taxon>
        <taxon>Stramenopiles</taxon>
        <taxon>Oomycota</taxon>
        <taxon>Peronosporomycetes</taxon>
        <taxon>Peronosporales</taxon>
        <taxon>Peronosporaceae</taxon>
        <taxon>Phytophthora</taxon>
    </lineage>
</organism>
<name>A0A225V9B3_9STRA</name>
<dbReference type="EMBL" id="NBNE01007160">
    <property type="protein sequence ID" value="OWZ01020.1"/>
    <property type="molecule type" value="Genomic_DNA"/>
</dbReference>
<dbReference type="InterPro" id="IPR031825">
    <property type="entry name" value="RXLR"/>
</dbReference>
<evidence type="ECO:0000256" key="1">
    <source>
        <dbReference type="ARBA" id="ARBA00004613"/>
    </source>
</evidence>